<dbReference type="EMBL" id="PYZR01000018">
    <property type="protein sequence ID" value="PTF67058.1"/>
    <property type="molecule type" value="Genomic_DNA"/>
</dbReference>
<feature type="domain" description="DUF927" evidence="1">
    <location>
        <begin position="54"/>
        <end position="315"/>
    </location>
</feature>
<organism evidence="2 3">
    <name type="scientific">Staphylococcus cohnii</name>
    <dbReference type="NCBI Taxonomy" id="29382"/>
    <lineage>
        <taxon>Bacteria</taxon>
        <taxon>Bacillati</taxon>
        <taxon>Bacillota</taxon>
        <taxon>Bacilli</taxon>
        <taxon>Bacillales</taxon>
        <taxon>Staphylococcaceae</taxon>
        <taxon>Staphylococcus</taxon>
        <taxon>Staphylococcus cohnii species complex</taxon>
    </lineage>
</organism>
<proteinExistence type="predicted"/>
<dbReference type="Pfam" id="PF06048">
    <property type="entry name" value="DUF927"/>
    <property type="match status" value="1"/>
</dbReference>
<dbReference type="RefSeq" id="WP_107386561.1">
    <property type="nucleotide sequence ID" value="NZ_JBLZHW010000001.1"/>
</dbReference>
<comment type="caution">
    <text evidence="2">The sequence shown here is derived from an EMBL/GenBank/DDBJ whole genome shotgun (WGS) entry which is preliminary data.</text>
</comment>
<protein>
    <recommendedName>
        <fullName evidence="1">DUF927 domain-containing protein</fullName>
    </recommendedName>
</protein>
<evidence type="ECO:0000259" key="1">
    <source>
        <dbReference type="Pfam" id="PF06048"/>
    </source>
</evidence>
<dbReference type="Proteomes" id="UP000241208">
    <property type="component" value="Unassembled WGS sequence"/>
</dbReference>
<dbReference type="AlphaFoldDB" id="A0A2T4LUP0"/>
<gene>
    <name evidence="2" type="ORF">BUY34_02780</name>
</gene>
<evidence type="ECO:0000313" key="2">
    <source>
        <dbReference type="EMBL" id="PTF67058.1"/>
    </source>
</evidence>
<sequence length="577" mass="66337">MTVEEMEVTKEDVFETMNSLEKFQEINKDKPTIPEPYLIKGKWLYYRKITEYVQKEDKIEDIYITSTPPILTERYQDIETGDIYFELEFEDKKGKHKLRVNAGDITQARNIVELANKGLEITQNESPSLVHYLSAYRRWNNIKDFDVATRLGHIGKKFISPYVEDNNKNDFKLFNSDPGKQKIIDGFRSKGNIEKYIDGLFKHVKDNPMVMMMFYGSVGSILVKEFGTDSIIIEQAVRTSKGKTFTERVCASVWGWHEDLVMEWNTTKTSVERMAAFLNSFPLIMDDTRKANYKDLPQIFYQFSGGKSKGRATKERGIDVFEEWNTILLSTGEVSTPDISEKGGVAGRVITLLDNPFPNTSQDIFNEIAETFESNYGLLGKLFIEKYNSDKDKYKSSFKGAQKVFIDKAEGNEVMVRIARSFALLQVAGEILNDIEGFEHDPYIITHSAFNSMIKNNKNIDKSKKMLEELLDYLDANRNSIEGEGYGRVTHGDVKAIYKKEGLCILTQTVKDFLGDEVNNITGGWVDNNYLIIDKDGRRTKRISHKGTKPNGYMIKKDVLDQLDYDFSQYHNPYGYD</sequence>
<name>A0A2T4LUP0_9STAP</name>
<reference evidence="2 3" key="1">
    <citation type="journal article" date="2016" name="Front. Microbiol.">
        <title>Comprehensive Phylogenetic Analysis of Bovine Non-aureus Staphylococci Species Based on Whole-Genome Sequencing.</title>
        <authorList>
            <person name="Naushad S."/>
            <person name="Barkema H.W."/>
            <person name="Luby C."/>
            <person name="Condas L.A."/>
            <person name="Nobrega D.B."/>
            <person name="Carson D.A."/>
            <person name="De Buck J."/>
        </authorList>
    </citation>
    <scope>NUCLEOTIDE SEQUENCE [LARGE SCALE GENOMIC DNA]</scope>
    <source>
        <strain evidence="2 3">SNUC 3829</strain>
    </source>
</reference>
<accession>A0A2T4LUP0</accession>
<dbReference type="InterPro" id="IPR009270">
    <property type="entry name" value="DUF927"/>
</dbReference>
<evidence type="ECO:0000313" key="3">
    <source>
        <dbReference type="Proteomes" id="UP000241208"/>
    </source>
</evidence>